<dbReference type="AlphaFoldDB" id="A0A0B4GFG9"/>
<reference evidence="2 3" key="1">
    <citation type="journal article" date="2014" name="Proc. Natl. Acad. Sci. U.S.A.">
        <title>Trajectory and genomic determinants of fungal-pathogen speciation and host adaptation.</title>
        <authorList>
            <person name="Hu X."/>
            <person name="Xiao G."/>
            <person name="Zheng P."/>
            <person name="Shang Y."/>
            <person name="Su Y."/>
            <person name="Zhang X."/>
            <person name="Liu X."/>
            <person name="Zhan S."/>
            <person name="St Leger R.J."/>
            <person name="Wang C."/>
        </authorList>
    </citation>
    <scope>NUCLEOTIDE SEQUENCE [LARGE SCALE GENOMIC DNA]</scope>
    <source>
        <strain evidence="2 3">ARSEF 977</strain>
    </source>
</reference>
<dbReference type="EMBL" id="AZNH01000027">
    <property type="protein sequence ID" value="KID85795.1"/>
    <property type="molecule type" value="Genomic_DNA"/>
</dbReference>
<proteinExistence type="predicted"/>
<accession>A0A0B4GFG9</accession>
<keyword evidence="3" id="KW-1185">Reference proteome</keyword>
<dbReference type="PANTHER" id="PTHR36826:SF1">
    <property type="entry name" value="PROTEIN ECM13"/>
    <property type="match status" value="1"/>
</dbReference>
<sequence length="183" mass="19999">MGPSISISILGEASQEGHITPINDCNKDLSWDNSQNPHILADIVRAKLSEEASKPESDLRRLVGHANLLDMLYIELDNTNDELNGVIEDGEVHEEWHEGEGAPVEDENNSDSSTDESDDSDSEPDEDLGINLKSNNYVNHVVSPLASESKPLGIPIRIVAEKSSSHNSLIGSIKFIIGRYINS</sequence>
<feature type="region of interest" description="Disordered" evidence="1">
    <location>
        <begin position="86"/>
        <end position="130"/>
    </location>
</feature>
<name>A0A0B4GFG9_METGA</name>
<protein>
    <submittedName>
        <fullName evidence="2">Uncharacterized protein</fullName>
    </submittedName>
</protein>
<evidence type="ECO:0000313" key="2">
    <source>
        <dbReference type="EMBL" id="KID85795.1"/>
    </source>
</evidence>
<dbReference type="HOGENOM" id="CLU_121061_0_0_1"/>
<dbReference type="PANTHER" id="PTHR36826">
    <property type="entry name" value="PROTEIN ECM13"/>
    <property type="match status" value="1"/>
</dbReference>
<gene>
    <name evidence="2" type="ORF">MGU_07103</name>
</gene>
<dbReference type="Proteomes" id="UP000031192">
    <property type="component" value="Unassembled WGS sequence"/>
</dbReference>
<organism evidence="2 3">
    <name type="scientific">Metarhizium guizhouense (strain ARSEF 977)</name>
    <dbReference type="NCBI Taxonomy" id="1276136"/>
    <lineage>
        <taxon>Eukaryota</taxon>
        <taxon>Fungi</taxon>
        <taxon>Dikarya</taxon>
        <taxon>Ascomycota</taxon>
        <taxon>Pezizomycotina</taxon>
        <taxon>Sordariomycetes</taxon>
        <taxon>Hypocreomycetidae</taxon>
        <taxon>Hypocreales</taxon>
        <taxon>Clavicipitaceae</taxon>
        <taxon>Metarhizium</taxon>
    </lineage>
</organism>
<evidence type="ECO:0000256" key="1">
    <source>
        <dbReference type="SAM" id="MobiDB-lite"/>
    </source>
</evidence>
<feature type="compositionally biased region" description="Acidic residues" evidence="1">
    <location>
        <begin position="103"/>
        <end position="128"/>
    </location>
</feature>
<dbReference type="InterPro" id="IPR037738">
    <property type="entry name" value="Ecm13-like"/>
</dbReference>
<evidence type="ECO:0000313" key="3">
    <source>
        <dbReference type="Proteomes" id="UP000031192"/>
    </source>
</evidence>
<comment type="caution">
    <text evidence="2">The sequence shown here is derived from an EMBL/GenBank/DDBJ whole genome shotgun (WGS) entry which is preliminary data.</text>
</comment>